<reference evidence="2" key="1">
    <citation type="submission" date="2021-03" db="EMBL/GenBank/DDBJ databases">
        <authorList>
            <person name="Pedlow M.R."/>
            <person name="Nance H.A."/>
            <person name="Bradley A.M."/>
            <person name="Brown C.A."/>
            <person name="Channell S.A."/>
            <person name="Forbes A.M."/>
            <person name="Lovell B."/>
            <person name="Mcdonald B.E."/>
            <person name="Silva M.B."/>
            <person name="White G.J."/>
            <person name="Zack K.M."/>
            <person name="Garlena R.A."/>
            <person name="Russell D.A."/>
            <person name="Jacobs-Sera D."/>
            <person name="Hatfull G.F."/>
        </authorList>
    </citation>
    <scope>NUCLEOTIDE SEQUENCE</scope>
</reference>
<organism evidence="2 3">
    <name type="scientific">Arthrobacter phage Persistence</name>
    <dbReference type="NCBI Taxonomy" id="2836007"/>
    <lineage>
        <taxon>Viruses</taxon>
        <taxon>Duplodnaviria</taxon>
        <taxon>Heunggongvirae</taxon>
        <taxon>Uroviricota</taxon>
        <taxon>Caudoviricetes</taxon>
        <taxon>Persistencevirus</taxon>
        <taxon>Persistencevirus persistence</taxon>
    </lineage>
</organism>
<keyword evidence="3" id="KW-1185">Reference proteome</keyword>
<feature type="transmembrane region" description="Helical" evidence="1">
    <location>
        <begin position="12"/>
        <end position="28"/>
    </location>
</feature>
<keyword evidence="1" id="KW-0472">Membrane</keyword>
<name>A0A8F3E1H0_9CAUD</name>
<sequence length="91" mass="10143">MIDGIPIPAFETLTPVGLYILLVLLLFFERVVPIGRLRAEQETTKYWRDVADTKQATIDKQAETIHILAEGTGKTVEKVMNTIQDKAGVDS</sequence>
<dbReference type="GeneID" id="77931900"/>
<dbReference type="EMBL" id="MW712719">
    <property type="protein sequence ID" value="QWY79653.1"/>
    <property type="molecule type" value="Genomic_DNA"/>
</dbReference>
<protein>
    <submittedName>
        <fullName evidence="2">Membrane protein</fullName>
    </submittedName>
</protein>
<keyword evidence="1" id="KW-0812">Transmembrane</keyword>
<evidence type="ECO:0000313" key="3">
    <source>
        <dbReference type="Proteomes" id="UP000693837"/>
    </source>
</evidence>
<keyword evidence="1" id="KW-1133">Transmembrane helix</keyword>
<accession>A0A8F3E1H0</accession>
<evidence type="ECO:0000256" key="1">
    <source>
        <dbReference type="SAM" id="Phobius"/>
    </source>
</evidence>
<proteinExistence type="predicted"/>
<gene>
    <name evidence="2" type="primary">23</name>
    <name evidence="2" type="ORF">SEA_PERSISTENCE_23</name>
</gene>
<dbReference type="RefSeq" id="YP_010656024.1">
    <property type="nucleotide sequence ID" value="NC_070834.1"/>
</dbReference>
<dbReference type="KEGG" id="vg:77931900"/>
<dbReference type="Proteomes" id="UP000693837">
    <property type="component" value="Segment"/>
</dbReference>
<evidence type="ECO:0000313" key="2">
    <source>
        <dbReference type="EMBL" id="QWY79653.1"/>
    </source>
</evidence>